<dbReference type="Proteomes" id="UP000475862">
    <property type="component" value="Unassembled WGS sequence"/>
</dbReference>
<keyword evidence="2" id="KW-1185">Reference proteome</keyword>
<proteinExistence type="predicted"/>
<dbReference type="AlphaFoldDB" id="A0A6G0TI07"/>
<reference evidence="1 2" key="1">
    <citation type="submission" date="2019-08" db="EMBL/GenBank/DDBJ databases">
        <title>The genome of the soybean aphid Biotype 1, its phylome, world population structure and adaptation to the North American continent.</title>
        <authorList>
            <person name="Giordano R."/>
            <person name="Donthu R.K."/>
            <person name="Hernandez A.G."/>
            <person name="Wright C.L."/>
            <person name="Zimin A.V."/>
        </authorList>
    </citation>
    <scope>NUCLEOTIDE SEQUENCE [LARGE SCALE GENOMIC DNA]</scope>
    <source>
        <tissue evidence="1">Whole aphids</tissue>
    </source>
</reference>
<evidence type="ECO:0000313" key="2">
    <source>
        <dbReference type="Proteomes" id="UP000475862"/>
    </source>
</evidence>
<feature type="non-terminal residue" evidence="1">
    <location>
        <position position="1"/>
    </location>
</feature>
<accession>A0A6G0TI07</accession>
<evidence type="ECO:0000313" key="1">
    <source>
        <dbReference type="EMBL" id="KAE9533242.1"/>
    </source>
</evidence>
<gene>
    <name evidence="1" type="ORF">AGLY_009283</name>
</gene>
<protein>
    <submittedName>
        <fullName evidence="1">Uncharacterized protein</fullName>
    </submittedName>
</protein>
<name>A0A6G0TI07_APHGL</name>
<dbReference type="EMBL" id="VYZN01000036">
    <property type="protein sequence ID" value="KAE9533242.1"/>
    <property type="molecule type" value="Genomic_DNA"/>
</dbReference>
<comment type="caution">
    <text evidence="1">The sequence shown here is derived from an EMBL/GenBank/DDBJ whole genome shotgun (WGS) entry which is preliminary data.</text>
</comment>
<sequence length="350" mass="41338">WIARKRVISTQFVWSPDTNVCNEDSQKDGRFKMLSTIVHKVKKHKGKYCFKSTTNVRKLQGIEKEFDAYRLGIVYIPTRIAKSKADTGRYVVSLMMTGFKDVDSERSDECIDFTMIITSRNNASISNFGGGFRWKSEYPWCIIEVKSKHFPTVFKKIENNKKKNDGKTAIFTQNQFSTESIFLYGCNTKTNHCKYMKFSPNIYFKFLRNLSKTRKFAMRLNFKFLRNRVTITIYPQTILNICYYSKSISRRYLKILPILNFFDVDKIFLAQLKYFKFLYKVPHMHNFFLFAFEVQILTKIRQNYEYLQIMFPRSTPPPNVQQNGTHLPAFFASNCKEMNFEILLANDVDS</sequence>
<organism evidence="1 2">
    <name type="scientific">Aphis glycines</name>
    <name type="common">Soybean aphid</name>
    <dbReference type="NCBI Taxonomy" id="307491"/>
    <lineage>
        <taxon>Eukaryota</taxon>
        <taxon>Metazoa</taxon>
        <taxon>Ecdysozoa</taxon>
        <taxon>Arthropoda</taxon>
        <taxon>Hexapoda</taxon>
        <taxon>Insecta</taxon>
        <taxon>Pterygota</taxon>
        <taxon>Neoptera</taxon>
        <taxon>Paraneoptera</taxon>
        <taxon>Hemiptera</taxon>
        <taxon>Sternorrhyncha</taxon>
        <taxon>Aphidomorpha</taxon>
        <taxon>Aphidoidea</taxon>
        <taxon>Aphididae</taxon>
        <taxon>Aphidini</taxon>
        <taxon>Aphis</taxon>
        <taxon>Aphis</taxon>
    </lineage>
</organism>